<proteinExistence type="predicted"/>
<dbReference type="Proteomes" id="UP001274830">
    <property type="component" value="Unassembled WGS sequence"/>
</dbReference>
<name>A0AAE1C2J1_9PEZI</name>
<organism evidence="2 3">
    <name type="scientific">Recurvomyces mirabilis</name>
    <dbReference type="NCBI Taxonomy" id="574656"/>
    <lineage>
        <taxon>Eukaryota</taxon>
        <taxon>Fungi</taxon>
        <taxon>Dikarya</taxon>
        <taxon>Ascomycota</taxon>
        <taxon>Pezizomycotina</taxon>
        <taxon>Dothideomycetes</taxon>
        <taxon>Dothideomycetidae</taxon>
        <taxon>Mycosphaerellales</taxon>
        <taxon>Teratosphaeriaceae</taxon>
        <taxon>Recurvomyces</taxon>
    </lineage>
</organism>
<evidence type="ECO:0000313" key="2">
    <source>
        <dbReference type="EMBL" id="KAK3675671.1"/>
    </source>
</evidence>
<evidence type="ECO:0000256" key="1">
    <source>
        <dbReference type="SAM" id="MobiDB-lite"/>
    </source>
</evidence>
<sequence length="676" mass="75973">MAPSSNQPLKPTASSFNPAAFSFVPAPLLPAPQSWQQASSPRIVPYADKINRPAGPEWFNLYLLTPTTATIRYFPSTAPLNEIAMKTYFTTTISDLRHNDDKRDDLLILLSRGQLEWKAEVNYPFCLTVKNARAASEKDDKVFDFIFRLFRNQLKDRETGRTADWVAENLMQQMEVDVQGYRRLMMLRYPAVAVSEPIGLLTSYAFFDVWYHVDVKKAGIHASTSVSVVTETKGIHPYPSMRDPNPAGRKESEWIDYPHQGAMKMISKVHAIEALSSWSKDKTVEQIEEQIRDDHERILCVLDKMAEDDEASYDQCIRYVTDSFASHDPVETALKWQKAMKKVVPRERNVTDEMIAKRKAVLASPKETPLLISPADSGYASGNKHGADVSKFSLTDAPKDDGMVVDRSRQDAEEMAEVQAYDGSMKLTSGKRSNPVPSTAGPATQQAIGSEIAGPVNAKAKDTPEAESVVRRTDSISEAAALEAAKDAMPADATEAALEDDDSPIESKHQARQGEVEIDEDDLYSHPDPAVEAVRRRQEKRNELYALINADRLAAGRAPLSPTGGYRPPIGSRPERVSVWCPKRKMYAPSPARWWLIHAEQREADEQKVGEAKAAKEARRRVLEKALRALTPKTLPAWLRKGNESRERRWQLQTWAGESREQERERAKLGFRPMVW</sequence>
<feature type="compositionally biased region" description="Basic and acidic residues" evidence="1">
    <location>
        <begin position="505"/>
        <end position="515"/>
    </location>
</feature>
<comment type="caution">
    <text evidence="2">The sequence shown here is derived from an EMBL/GenBank/DDBJ whole genome shotgun (WGS) entry which is preliminary data.</text>
</comment>
<feature type="region of interest" description="Disordered" evidence="1">
    <location>
        <begin position="484"/>
        <end position="519"/>
    </location>
</feature>
<feature type="compositionally biased region" description="Low complexity" evidence="1">
    <location>
        <begin position="484"/>
        <end position="496"/>
    </location>
</feature>
<keyword evidence="3" id="KW-1185">Reference proteome</keyword>
<evidence type="ECO:0000313" key="3">
    <source>
        <dbReference type="Proteomes" id="UP001274830"/>
    </source>
</evidence>
<gene>
    <name evidence="2" type="ORF">LTR78_004312</name>
</gene>
<reference evidence="2" key="1">
    <citation type="submission" date="2023-07" db="EMBL/GenBank/DDBJ databases">
        <title>Black Yeasts Isolated from many extreme environments.</title>
        <authorList>
            <person name="Coleine C."/>
            <person name="Stajich J.E."/>
            <person name="Selbmann L."/>
        </authorList>
    </citation>
    <scope>NUCLEOTIDE SEQUENCE</scope>
    <source>
        <strain evidence="2">CCFEE 5485</strain>
    </source>
</reference>
<dbReference type="AlphaFoldDB" id="A0AAE1C2J1"/>
<accession>A0AAE1C2J1</accession>
<dbReference type="EMBL" id="JAUTXT010000013">
    <property type="protein sequence ID" value="KAK3675671.1"/>
    <property type="molecule type" value="Genomic_DNA"/>
</dbReference>
<protein>
    <submittedName>
        <fullName evidence="2">Uncharacterized protein</fullName>
    </submittedName>
</protein>